<dbReference type="Proteomes" id="UP000248745">
    <property type="component" value="Unassembled WGS sequence"/>
</dbReference>
<dbReference type="AlphaFoldDB" id="A0A2W2ARC5"/>
<protein>
    <submittedName>
        <fullName evidence="2">Uncharacterized protein</fullName>
    </submittedName>
</protein>
<sequence length="157" mass="15726">MRKVLLGAAALSVMFATSCKKNDDKSGPSGTSTYTLAGTTYNPSSTVRGTGGNLGSLTGLDQSGNSFSTTFQTMPTANGTYKIVTVAPTAADEVAILATAVSGTGMAAYTSLATSAATATVTVNGGKVTVVVPEISAMRSVNTVQDTVKISGTLVEN</sequence>
<proteinExistence type="predicted"/>
<dbReference type="PROSITE" id="PS51257">
    <property type="entry name" value="PROKAR_LIPOPROTEIN"/>
    <property type="match status" value="1"/>
</dbReference>
<feature type="compositionally biased region" description="Polar residues" evidence="1">
    <location>
        <begin position="28"/>
        <end position="38"/>
    </location>
</feature>
<name>A0A2W2ARC5_9BACT</name>
<dbReference type="EMBL" id="QKTW01000001">
    <property type="protein sequence ID" value="PZF75020.1"/>
    <property type="molecule type" value="Genomic_DNA"/>
</dbReference>
<keyword evidence="3" id="KW-1185">Reference proteome</keyword>
<evidence type="ECO:0000313" key="3">
    <source>
        <dbReference type="Proteomes" id="UP000248745"/>
    </source>
</evidence>
<feature type="region of interest" description="Disordered" evidence="1">
    <location>
        <begin position="19"/>
        <end position="38"/>
    </location>
</feature>
<accession>A0A2W2ARC5</accession>
<dbReference type="OrthoDB" id="1410632at2"/>
<evidence type="ECO:0000313" key="2">
    <source>
        <dbReference type="EMBL" id="PZF75020.1"/>
    </source>
</evidence>
<evidence type="ECO:0000256" key="1">
    <source>
        <dbReference type="SAM" id="MobiDB-lite"/>
    </source>
</evidence>
<dbReference type="RefSeq" id="WP_110996868.1">
    <property type="nucleotide sequence ID" value="NZ_QKTW01000001.1"/>
</dbReference>
<comment type="caution">
    <text evidence="2">The sequence shown here is derived from an EMBL/GenBank/DDBJ whole genome shotgun (WGS) entry which is preliminary data.</text>
</comment>
<reference evidence="2 3" key="1">
    <citation type="submission" date="2018-06" db="EMBL/GenBank/DDBJ databases">
        <title>Mucibacter soli gen. nov., sp. nov., a new member of the family Chitinophagaceae producing mucin.</title>
        <authorList>
            <person name="Kim M.-K."/>
            <person name="Park S."/>
            <person name="Kim T.-S."/>
            <person name="Joung Y."/>
            <person name="Han J.-H."/>
            <person name="Kim S.B."/>
        </authorList>
    </citation>
    <scope>NUCLEOTIDE SEQUENCE [LARGE SCALE GENOMIC DNA]</scope>
    <source>
        <strain evidence="2 3">R1-15</strain>
    </source>
</reference>
<gene>
    <name evidence="2" type="ORF">DN068_00250</name>
</gene>
<organism evidence="2 3">
    <name type="scientific">Taibaiella soli</name>
    <dbReference type="NCBI Taxonomy" id="1649169"/>
    <lineage>
        <taxon>Bacteria</taxon>
        <taxon>Pseudomonadati</taxon>
        <taxon>Bacteroidota</taxon>
        <taxon>Chitinophagia</taxon>
        <taxon>Chitinophagales</taxon>
        <taxon>Chitinophagaceae</taxon>
        <taxon>Taibaiella</taxon>
    </lineage>
</organism>